<reference evidence="1 2" key="1">
    <citation type="submission" date="2019-04" db="EMBL/GenBank/DDBJ databases">
        <title>Chromosome genome assembly for Takifugu flavidus.</title>
        <authorList>
            <person name="Xiao S."/>
        </authorList>
    </citation>
    <scope>NUCLEOTIDE SEQUENCE [LARGE SCALE GENOMIC DNA]</scope>
    <source>
        <strain evidence="1">HTHZ2018</strain>
        <tissue evidence="1">Muscle</tissue>
    </source>
</reference>
<dbReference type="Proteomes" id="UP000324091">
    <property type="component" value="Chromosome 10"/>
</dbReference>
<gene>
    <name evidence="1" type="ORF">D4764_10G0003950</name>
</gene>
<comment type="caution">
    <text evidence="1">The sequence shown here is derived from an EMBL/GenBank/DDBJ whole genome shotgun (WGS) entry which is preliminary data.</text>
</comment>
<dbReference type="AlphaFoldDB" id="A0A5C6PIZ2"/>
<accession>A0A5C6PIZ2</accession>
<evidence type="ECO:0000313" key="1">
    <source>
        <dbReference type="EMBL" id="TWW79365.1"/>
    </source>
</evidence>
<dbReference type="EMBL" id="RHFK02000002">
    <property type="protein sequence ID" value="TWW79365.1"/>
    <property type="molecule type" value="Genomic_DNA"/>
</dbReference>
<dbReference type="PANTHER" id="PTHR47027">
    <property type="entry name" value="REVERSE TRANSCRIPTASE DOMAIN-CONTAINING PROTEIN"/>
    <property type="match status" value="1"/>
</dbReference>
<organism evidence="1 2">
    <name type="scientific">Takifugu flavidus</name>
    <name type="common">sansaifugu</name>
    <dbReference type="NCBI Taxonomy" id="433684"/>
    <lineage>
        <taxon>Eukaryota</taxon>
        <taxon>Metazoa</taxon>
        <taxon>Chordata</taxon>
        <taxon>Craniata</taxon>
        <taxon>Vertebrata</taxon>
        <taxon>Euteleostomi</taxon>
        <taxon>Actinopterygii</taxon>
        <taxon>Neopterygii</taxon>
        <taxon>Teleostei</taxon>
        <taxon>Neoteleostei</taxon>
        <taxon>Acanthomorphata</taxon>
        <taxon>Eupercaria</taxon>
        <taxon>Tetraodontiformes</taxon>
        <taxon>Tetradontoidea</taxon>
        <taxon>Tetraodontidae</taxon>
        <taxon>Takifugu</taxon>
    </lineage>
</organism>
<keyword evidence="2" id="KW-1185">Reference proteome</keyword>
<dbReference type="PANTHER" id="PTHR47027:SF30">
    <property type="entry name" value="THAP-TYPE DOMAIN-CONTAINING PROTEIN"/>
    <property type="match status" value="1"/>
</dbReference>
<proteinExistence type="predicted"/>
<protein>
    <recommendedName>
        <fullName evidence="3">Reverse transcriptase domain-containing protein</fullName>
    </recommendedName>
</protein>
<name>A0A5C6PIZ2_9TELE</name>
<evidence type="ECO:0008006" key="3">
    <source>
        <dbReference type="Google" id="ProtNLM"/>
    </source>
</evidence>
<evidence type="ECO:0000313" key="2">
    <source>
        <dbReference type="Proteomes" id="UP000324091"/>
    </source>
</evidence>
<sequence>MRHNQNTTCGLCGNSNVIPDDLHLPNGTIVGCMDPRGNSTGETPLSGHQTTVASSVSERSSVILLTVHVEWSAKPCNTSRCVILKRCVLDSSYYNGCYSALYTSITSYAAACQAAQLPVSFGEGVSFCEPGLGLGLDCERLVAGPTSMGPDRAQLEPAGPGLTSSRGGRWQLAHTVLGVREVLLTSPGAIIWRWKEYFQELLNPTNTYPQGGTELEDQEVDHPISGAEVAESGDQRVCFNYRGITLLSLPGRGTTDQLFTLAGVLEGSWEFAQPVHMCFVDLEKAYDQVPRSILWGVIWEYGVDKGCPVPVPSRSLVQIASCKLDSFPNFRKWRVLSSGSRDLQQMLGRVATKCEAAGMRMSTSKSESMVLAQKKVECLLRVEEEVLPQVEDFKYLGILFMSEGMMEREIDRRIGAASTVMQALD</sequence>
<dbReference type="PROSITE" id="PS51257">
    <property type="entry name" value="PROKAR_LIPOPROTEIN"/>
    <property type="match status" value="1"/>
</dbReference>